<sequence>MATEDNTSRQQHLHRVASAQHRRPLLHLVSTKEHRHRYLTQCVPLYKAARKGDWKEAKKIIDQDKTLLVSAITKGWATVLHIAVGSNHVNFVDELVKLMDPNDLELKDYMDNTAFCFAAAVGNVEIAEIMMNNRGTLASIRGGQGVTPLYLAALEGKNDMAKYLFIKSKEMLDEKDWSMVFLTCIQSDLYDLALDMLNENVTLAFARGDNNETGLHLLARKHSVCGCQSLVHRKNPLHLCKRDGPILKLIRRMWDEFLNLDDSEMMEVMREPSQVTFLAAENGNFEFLSIVMSTYPDLIWELNTTGQSIIHMAVLHRHASIFNLIHEIGTFKDFISAFVDDKDNNLLHAVAKLAPPDRLNIVPGAALQMMLELSWFEEVKKIMRPSLIEMQNSEGSTPCQLFTKEHEELLQRGESWMQRTASSCMVVSTLIATGVFSAPFSLPGGNNDDTRSPNYLDKPSFLVFSLSDSMALISSSTSVLIFLSILISRYAEEDFLKSLPFKLLAGLVTLFVSIISMMVAFSSAFFITYYHGLKWVPNFIAALAFLPIPLFIFLQFSLWSDIVYSAYVCSTLFRRGKPMIH</sequence>
<feature type="transmembrane region" description="Helical" evidence="2">
    <location>
        <begin position="462"/>
        <end position="491"/>
    </location>
</feature>
<dbReference type="eggNOG" id="KOG0504">
    <property type="taxonomic scope" value="Eukaryota"/>
</dbReference>
<reference evidence="5" key="2">
    <citation type="submission" date="2025-08" db="UniProtKB">
        <authorList>
            <consortium name="RefSeq"/>
        </authorList>
    </citation>
    <scope>IDENTIFICATION</scope>
    <source>
        <tissue evidence="5">Etiolated seedlings</tissue>
    </source>
</reference>
<accession>A0A1S3EE14</accession>
<keyword evidence="2" id="KW-0812">Transmembrane</keyword>
<feature type="transmembrane region" description="Helical" evidence="2">
    <location>
        <begin position="421"/>
        <end position="442"/>
    </location>
</feature>
<dbReference type="PANTHER" id="PTHR24177">
    <property type="entry name" value="CASKIN"/>
    <property type="match status" value="1"/>
</dbReference>
<feature type="transmembrane region" description="Helical" evidence="2">
    <location>
        <begin position="503"/>
        <end position="529"/>
    </location>
</feature>
<name>A0A1S3EE14_CICAR</name>
<dbReference type="PANTHER" id="PTHR24177:SF356">
    <property type="entry name" value="ANKYRIN REPEAT PLANT-LIKE PROTEIN"/>
    <property type="match status" value="1"/>
</dbReference>
<evidence type="ECO:0000313" key="4">
    <source>
        <dbReference type="Proteomes" id="UP000087171"/>
    </source>
</evidence>
<keyword evidence="4" id="KW-1185">Reference proteome</keyword>
<dbReference type="InterPro" id="IPR002110">
    <property type="entry name" value="Ankyrin_rpt"/>
</dbReference>
<dbReference type="GeneID" id="101490429"/>
<evidence type="ECO:0000256" key="1">
    <source>
        <dbReference type="ARBA" id="ARBA00004413"/>
    </source>
</evidence>
<evidence type="ECO:0000256" key="2">
    <source>
        <dbReference type="SAM" id="Phobius"/>
    </source>
</evidence>
<dbReference type="GO" id="GO:0005886">
    <property type="term" value="C:plasma membrane"/>
    <property type="evidence" value="ECO:0007669"/>
    <property type="project" value="UniProtKB-SubCell"/>
</dbReference>
<dbReference type="SUPFAM" id="SSF48403">
    <property type="entry name" value="Ankyrin repeat"/>
    <property type="match status" value="1"/>
</dbReference>
<dbReference type="Pfam" id="PF12796">
    <property type="entry name" value="Ank_2"/>
    <property type="match status" value="1"/>
</dbReference>
<comment type="subcellular location">
    <subcellularLocation>
        <location evidence="1">Cell membrane</location>
        <topology evidence="1">Peripheral membrane protein</topology>
        <orientation evidence="1">Cytoplasmic side</orientation>
    </subcellularLocation>
</comment>
<dbReference type="STRING" id="3827.A0A1S3EE14"/>
<dbReference type="RefSeq" id="XP_012573653.1">
    <property type="nucleotide sequence ID" value="XM_012718199.2"/>
</dbReference>
<dbReference type="Gene3D" id="1.25.40.20">
    <property type="entry name" value="Ankyrin repeat-containing domain"/>
    <property type="match status" value="2"/>
</dbReference>
<feature type="transmembrane region" description="Helical" evidence="2">
    <location>
        <begin position="535"/>
        <end position="554"/>
    </location>
</feature>
<evidence type="ECO:0000259" key="3">
    <source>
        <dbReference type="Pfam" id="PF13962"/>
    </source>
</evidence>
<proteinExistence type="predicted"/>
<reference evidence="4" key="1">
    <citation type="journal article" date="2013" name="Nat. Biotechnol.">
        <title>Draft genome sequence of chickpea (Cicer arietinum) provides a resource for trait improvement.</title>
        <authorList>
            <person name="Varshney R.K."/>
            <person name="Song C."/>
            <person name="Saxena R.K."/>
            <person name="Azam S."/>
            <person name="Yu S."/>
            <person name="Sharpe A.G."/>
            <person name="Cannon S."/>
            <person name="Baek J."/>
            <person name="Rosen B.D."/>
            <person name="Tar'an B."/>
            <person name="Millan T."/>
            <person name="Zhang X."/>
            <person name="Ramsay L.D."/>
            <person name="Iwata A."/>
            <person name="Wang Y."/>
            <person name="Nelson W."/>
            <person name="Farmer A.D."/>
            <person name="Gaur P.M."/>
            <person name="Soderlund C."/>
            <person name="Penmetsa R.V."/>
            <person name="Xu C."/>
            <person name="Bharti A.K."/>
            <person name="He W."/>
            <person name="Winter P."/>
            <person name="Zhao S."/>
            <person name="Hane J.K."/>
            <person name="Carrasquilla-Garcia N."/>
            <person name="Condie J.A."/>
            <person name="Upadhyaya H.D."/>
            <person name="Luo M.C."/>
            <person name="Thudi M."/>
            <person name="Gowda C.L."/>
            <person name="Singh N.P."/>
            <person name="Lichtenzveig J."/>
            <person name="Gali K.K."/>
            <person name="Rubio J."/>
            <person name="Nadarajan N."/>
            <person name="Dolezel J."/>
            <person name="Bansal K.C."/>
            <person name="Xu X."/>
            <person name="Edwards D."/>
            <person name="Zhang G."/>
            <person name="Kahl G."/>
            <person name="Gil J."/>
            <person name="Singh K.B."/>
            <person name="Datta S.K."/>
            <person name="Jackson S.A."/>
            <person name="Wang J."/>
            <person name="Cook D.R."/>
        </authorList>
    </citation>
    <scope>NUCLEOTIDE SEQUENCE [LARGE SCALE GENOMIC DNA]</scope>
    <source>
        <strain evidence="4">cv. CDC Frontier</strain>
    </source>
</reference>
<dbReference type="PaxDb" id="3827-XP_004487934.1"/>
<dbReference type="SMART" id="SM00248">
    <property type="entry name" value="ANK"/>
    <property type="match status" value="5"/>
</dbReference>
<dbReference type="InterPro" id="IPR036770">
    <property type="entry name" value="Ankyrin_rpt-contain_sf"/>
</dbReference>
<dbReference type="AlphaFoldDB" id="A0A1S3EE14"/>
<dbReference type="Pfam" id="PF13962">
    <property type="entry name" value="PGG"/>
    <property type="match status" value="1"/>
</dbReference>
<evidence type="ECO:0000313" key="5">
    <source>
        <dbReference type="RefSeq" id="XP_012573653.1"/>
    </source>
</evidence>
<keyword evidence="2" id="KW-0472">Membrane</keyword>
<dbReference type="KEGG" id="cam:101490429"/>
<dbReference type="OrthoDB" id="1921232at2759"/>
<dbReference type="InterPro" id="IPR026961">
    <property type="entry name" value="PGG_dom"/>
</dbReference>
<feature type="domain" description="PGG" evidence="3">
    <location>
        <begin position="415"/>
        <end position="527"/>
    </location>
</feature>
<organism evidence="4 5">
    <name type="scientific">Cicer arietinum</name>
    <name type="common">Chickpea</name>
    <name type="synonym">Garbanzo</name>
    <dbReference type="NCBI Taxonomy" id="3827"/>
    <lineage>
        <taxon>Eukaryota</taxon>
        <taxon>Viridiplantae</taxon>
        <taxon>Streptophyta</taxon>
        <taxon>Embryophyta</taxon>
        <taxon>Tracheophyta</taxon>
        <taxon>Spermatophyta</taxon>
        <taxon>Magnoliopsida</taxon>
        <taxon>eudicotyledons</taxon>
        <taxon>Gunneridae</taxon>
        <taxon>Pentapetalae</taxon>
        <taxon>rosids</taxon>
        <taxon>fabids</taxon>
        <taxon>Fabales</taxon>
        <taxon>Fabaceae</taxon>
        <taxon>Papilionoideae</taxon>
        <taxon>50 kb inversion clade</taxon>
        <taxon>NPAAA clade</taxon>
        <taxon>Hologalegina</taxon>
        <taxon>IRL clade</taxon>
        <taxon>Cicereae</taxon>
        <taxon>Cicer</taxon>
    </lineage>
</organism>
<protein>
    <submittedName>
        <fullName evidence="5">Protein ACCELERATED CELL DEATH 6</fullName>
    </submittedName>
</protein>
<dbReference type="Proteomes" id="UP000087171">
    <property type="component" value="Chromosome Ca1"/>
</dbReference>
<keyword evidence="2" id="KW-1133">Transmembrane helix</keyword>
<gene>
    <name evidence="5" type="primary">LOC101490429</name>
</gene>